<feature type="non-terminal residue" evidence="9">
    <location>
        <position position="1"/>
    </location>
</feature>
<feature type="non-terminal residue" evidence="9">
    <location>
        <position position="110"/>
    </location>
</feature>
<name>A0A643AUC8_BALPH</name>
<feature type="compositionally biased region" description="Low complexity" evidence="8">
    <location>
        <begin position="86"/>
        <end position="96"/>
    </location>
</feature>
<reference evidence="9 10" key="1">
    <citation type="journal article" date="2019" name="PLoS ONE">
        <title>Genomic analyses reveal an absence of contemporary introgressive admixture between fin whales and blue whales, despite known hybrids.</title>
        <authorList>
            <person name="Westbury M.V."/>
            <person name="Petersen B."/>
            <person name="Lorenzen E.D."/>
        </authorList>
    </citation>
    <scope>NUCLEOTIDE SEQUENCE [LARGE SCALE GENOMIC DNA]</scope>
    <source>
        <strain evidence="9">FinWhale-01</strain>
    </source>
</reference>
<feature type="region of interest" description="Disordered" evidence="8">
    <location>
        <begin position="1"/>
        <end position="110"/>
    </location>
</feature>
<gene>
    <name evidence="9" type="ORF">E2I00_013961</name>
</gene>
<comment type="subunit">
    <text evidence="7">Identified in the spliceosome C complex. Component of the PRP19-CDC5L splicing complex composed of a core complex comprising a homotetramer of PRPF19, CDC5L, PLRG1 and BCAS2, and at least three less stably associated proteins CTNNBL1, CWC15 and HSPA8. Interacts directly with CTNNBL1 in the complex. Component of the minor spliceosome, which splices U12-type introns.</text>
</comment>
<comment type="caution">
    <text evidence="9">The sequence shown here is derived from an EMBL/GenBank/DDBJ whole genome shotgun (WGS) entry which is preliminary data.</text>
</comment>
<evidence type="ECO:0000313" key="9">
    <source>
        <dbReference type="EMBL" id="KAB0338687.1"/>
    </source>
</evidence>
<sequence length="110" mass="12953">IKYRQTTQDVPEEVRNHDFRRELEEREKNKRLSNREHTTSSSSDEDDDDDTVALAELEKINKERAEEQARKEQKQKGEEKRIHTKNILNGNPLLNLTGPSQPQANFKVKR</sequence>
<dbReference type="EMBL" id="SGJD01043178">
    <property type="protein sequence ID" value="KAB0338687.1"/>
    <property type="molecule type" value="Genomic_DNA"/>
</dbReference>
<protein>
    <recommendedName>
        <fullName evidence="2">Spliceosome-associated protein CWC15 homolog</fullName>
    </recommendedName>
</protein>
<dbReference type="PANTHER" id="PTHR12718:SF2">
    <property type="entry name" value="SPLICEOSOME-ASSOCIATED PROTEIN CWC15 HOMOLOG"/>
    <property type="match status" value="1"/>
</dbReference>
<keyword evidence="5" id="KW-0508">mRNA splicing</keyword>
<dbReference type="Pfam" id="PF04889">
    <property type="entry name" value="Cwf_Cwc_15"/>
    <property type="match status" value="1"/>
</dbReference>
<dbReference type="AlphaFoldDB" id="A0A643AUC8"/>
<dbReference type="GO" id="GO:0045292">
    <property type="term" value="P:mRNA cis splicing, via spliceosome"/>
    <property type="evidence" value="ECO:0007669"/>
    <property type="project" value="TreeGrafter"/>
</dbReference>
<evidence type="ECO:0000313" key="10">
    <source>
        <dbReference type="Proteomes" id="UP000437017"/>
    </source>
</evidence>
<dbReference type="InterPro" id="IPR006973">
    <property type="entry name" value="Cwf_Cwc_15"/>
</dbReference>
<evidence type="ECO:0000256" key="8">
    <source>
        <dbReference type="SAM" id="MobiDB-lite"/>
    </source>
</evidence>
<feature type="compositionally biased region" description="Basic and acidic residues" evidence="8">
    <location>
        <begin position="12"/>
        <end position="38"/>
    </location>
</feature>
<comment type="function">
    <text evidence="6">Involved in pre-mRNA splicing as component of the spliceosome. Component of the PRP19-CDC5L complex that forms an integral part of the spliceosome and is required for activating pre-mRNA splicing. As a component of the minor spliceosome, involved in the splicing of U12-type introns in pre-mRNAs.</text>
</comment>
<dbReference type="PANTHER" id="PTHR12718">
    <property type="entry name" value="CELL CYCLE CONTROL PROTEIN CWF15"/>
    <property type="match status" value="1"/>
</dbReference>
<evidence type="ECO:0000256" key="1">
    <source>
        <dbReference type="ARBA" id="ARBA00006644"/>
    </source>
</evidence>
<accession>A0A643AUC8</accession>
<proteinExistence type="inferred from homology"/>
<feature type="compositionally biased region" description="Basic and acidic residues" evidence="8">
    <location>
        <begin position="56"/>
        <end position="81"/>
    </location>
</feature>
<evidence type="ECO:0000256" key="2">
    <source>
        <dbReference type="ARBA" id="ARBA00019756"/>
    </source>
</evidence>
<dbReference type="GO" id="GO:0003723">
    <property type="term" value="F:RNA binding"/>
    <property type="evidence" value="ECO:0007669"/>
    <property type="project" value="TreeGrafter"/>
</dbReference>
<evidence type="ECO:0000256" key="3">
    <source>
        <dbReference type="ARBA" id="ARBA00022664"/>
    </source>
</evidence>
<evidence type="ECO:0000256" key="7">
    <source>
        <dbReference type="ARBA" id="ARBA00046844"/>
    </source>
</evidence>
<keyword evidence="10" id="KW-1185">Reference proteome</keyword>
<keyword evidence="4" id="KW-0747">Spliceosome</keyword>
<evidence type="ECO:0000256" key="5">
    <source>
        <dbReference type="ARBA" id="ARBA00023187"/>
    </source>
</evidence>
<evidence type="ECO:0000256" key="4">
    <source>
        <dbReference type="ARBA" id="ARBA00022728"/>
    </source>
</evidence>
<evidence type="ECO:0000256" key="6">
    <source>
        <dbReference type="ARBA" id="ARBA00046238"/>
    </source>
</evidence>
<dbReference type="Proteomes" id="UP000437017">
    <property type="component" value="Unassembled WGS sequence"/>
</dbReference>
<dbReference type="GO" id="GO:0071013">
    <property type="term" value="C:catalytic step 2 spliceosome"/>
    <property type="evidence" value="ECO:0007669"/>
    <property type="project" value="TreeGrafter"/>
</dbReference>
<comment type="similarity">
    <text evidence="1">Belongs to the CWC15 family.</text>
</comment>
<organism evidence="9 10">
    <name type="scientific">Balaenoptera physalus</name>
    <name type="common">Fin whale</name>
    <name type="synonym">Balaena physalus</name>
    <dbReference type="NCBI Taxonomy" id="9770"/>
    <lineage>
        <taxon>Eukaryota</taxon>
        <taxon>Metazoa</taxon>
        <taxon>Chordata</taxon>
        <taxon>Craniata</taxon>
        <taxon>Vertebrata</taxon>
        <taxon>Euteleostomi</taxon>
        <taxon>Mammalia</taxon>
        <taxon>Eutheria</taxon>
        <taxon>Laurasiatheria</taxon>
        <taxon>Artiodactyla</taxon>
        <taxon>Whippomorpha</taxon>
        <taxon>Cetacea</taxon>
        <taxon>Mysticeti</taxon>
        <taxon>Balaenopteridae</taxon>
        <taxon>Balaenoptera</taxon>
    </lineage>
</organism>
<keyword evidence="3" id="KW-0507">mRNA processing</keyword>